<feature type="domain" description="Major facilitator superfamily associated" evidence="8">
    <location>
        <begin position="65"/>
        <end position="559"/>
    </location>
</feature>
<accession>A0A7R8W3X7</accession>
<dbReference type="InterPro" id="IPR051717">
    <property type="entry name" value="MFS_MFSD6"/>
</dbReference>
<dbReference type="InterPro" id="IPR036259">
    <property type="entry name" value="MFS_trans_sf"/>
</dbReference>
<feature type="region of interest" description="Disordered" evidence="6">
    <location>
        <begin position="594"/>
        <end position="623"/>
    </location>
</feature>
<organism evidence="9">
    <name type="scientific">Cyprideis torosa</name>
    <dbReference type="NCBI Taxonomy" id="163714"/>
    <lineage>
        <taxon>Eukaryota</taxon>
        <taxon>Metazoa</taxon>
        <taxon>Ecdysozoa</taxon>
        <taxon>Arthropoda</taxon>
        <taxon>Crustacea</taxon>
        <taxon>Oligostraca</taxon>
        <taxon>Ostracoda</taxon>
        <taxon>Podocopa</taxon>
        <taxon>Podocopida</taxon>
        <taxon>Cytherocopina</taxon>
        <taxon>Cytheroidea</taxon>
        <taxon>Cytherideidae</taxon>
        <taxon>Cyprideis</taxon>
    </lineage>
</organism>
<keyword evidence="5 7" id="KW-0472">Membrane</keyword>
<dbReference type="Gene3D" id="1.20.1250.20">
    <property type="entry name" value="MFS general substrate transporter like domains"/>
    <property type="match status" value="2"/>
</dbReference>
<feature type="transmembrane region" description="Helical" evidence="7">
    <location>
        <begin position="128"/>
        <end position="146"/>
    </location>
</feature>
<proteinExistence type="inferred from homology"/>
<feature type="compositionally biased region" description="Basic and acidic residues" evidence="6">
    <location>
        <begin position="1"/>
        <end position="13"/>
    </location>
</feature>
<gene>
    <name evidence="9" type="ORF">CTOB1V02_LOCUS652</name>
</gene>
<feature type="transmembrane region" description="Helical" evidence="7">
    <location>
        <begin position="97"/>
        <end position="119"/>
    </location>
</feature>
<reference evidence="9" key="1">
    <citation type="submission" date="2020-11" db="EMBL/GenBank/DDBJ databases">
        <authorList>
            <person name="Tran Van P."/>
        </authorList>
    </citation>
    <scope>NUCLEOTIDE SEQUENCE</scope>
</reference>
<dbReference type="PANTHER" id="PTHR16172">
    <property type="entry name" value="MAJOR FACILITATOR SUPERFAMILY DOMAIN-CONTAINING PROTEIN 6-LIKE"/>
    <property type="match status" value="1"/>
</dbReference>
<dbReference type="SUPFAM" id="SSF103473">
    <property type="entry name" value="MFS general substrate transporter"/>
    <property type="match status" value="1"/>
</dbReference>
<keyword evidence="3 7" id="KW-0812">Transmembrane</keyword>
<comment type="similarity">
    <text evidence="2">Belongs to the major facilitator superfamily. MFSD6 family.</text>
</comment>
<feature type="transmembrane region" description="Helical" evidence="7">
    <location>
        <begin position="358"/>
        <end position="380"/>
    </location>
</feature>
<name>A0A7R8W3X7_9CRUS</name>
<dbReference type="OrthoDB" id="10056177at2759"/>
<feature type="transmembrane region" description="Helical" evidence="7">
    <location>
        <begin position="435"/>
        <end position="455"/>
    </location>
</feature>
<evidence type="ECO:0000256" key="2">
    <source>
        <dbReference type="ARBA" id="ARBA00005241"/>
    </source>
</evidence>
<evidence type="ECO:0000256" key="7">
    <source>
        <dbReference type="SAM" id="Phobius"/>
    </source>
</evidence>
<feature type="compositionally biased region" description="Polar residues" evidence="6">
    <location>
        <begin position="613"/>
        <end position="623"/>
    </location>
</feature>
<feature type="transmembrane region" description="Helical" evidence="7">
    <location>
        <begin position="292"/>
        <end position="317"/>
    </location>
</feature>
<feature type="transmembrane region" description="Helical" evidence="7">
    <location>
        <begin position="67"/>
        <end position="85"/>
    </location>
</feature>
<dbReference type="EMBL" id="OB660086">
    <property type="protein sequence ID" value="CAD7222650.1"/>
    <property type="molecule type" value="Genomic_DNA"/>
</dbReference>
<comment type="subcellular location">
    <subcellularLocation>
        <location evidence="1">Membrane</location>
        <topology evidence="1">Multi-pass membrane protein</topology>
    </subcellularLocation>
</comment>
<evidence type="ECO:0000256" key="1">
    <source>
        <dbReference type="ARBA" id="ARBA00004141"/>
    </source>
</evidence>
<evidence type="ECO:0000256" key="6">
    <source>
        <dbReference type="SAM" id="MobiDB-lite"/>
    </source>
</evidence>
<evidence type="ECO:0000313" key="9">
    <source>
        <dbReference type="EMBL" id="CAD7222650.1"/>
    </source>
</evidence>
<evidence type="ECO:0000259" key="8">
    <source>
        <dbReference type="Pfam" id="PF12832"/>
    </source>
</evidence>
<dbReference type="AlphaFoldDB" id="A0A7R8W3X7"/>
<dbReference type="Pfam" id="PF12832">
    <property type="entry name" value="MFS_1_like"/>
    <property type="match status" value="1"/>
</dbReference>
<feature type="region of interest" description="Disordered" evidence="6">
    <location>
        <begin position="1"/>
        <end position="26"/>
    </location>
</feature>
<dbReference type="InterPro" id="IPR024989">
    <property type="entry name" value="MFS_assoc_dom"/>
</dbReference>
<feature type="transmembrane region" description="Helical" evidence="7">
    <location>
        <begin position="462"/>
        <end position="480"/>
    </location>
</feature>
<feature type="transmembrane region" description="Helical" evidence="7">
    <location>
        <begin position="525"/>
        <end position="545"/>
    </location>
</feature>
<evidence type="ECO:0000256" key="3">
    <source>
        <dbReference type="ARBA" id="ARBA00022692"/>
    </source>
</evidence>
<feature type="compositionally biased region" description="Basic and acidic residues" evidence="6">
    <location>
        <begin position="594"/>
        <end position="605"/>
    </location>
</feature>
<keyword evidence="4 7" id="KW-1133">Transmembrane helix</keyword>
<dbReference type="GO" id="GO:0016020">
    <property type="term" value="C:membrane"/>
    <property type="evidence" value="ECO:0007669"/>
    <property type="project" value="UniProtKB-SubCell"/>
</dbReference>
<feature type="transmembrane region" description="Helical" evidence="7">
    <location>
        <begin position="500"/>
        <end position="518"/>
    </location>
</feature>
<sequence>MSREKEEAMREEALQVTPAAFPPTLTHDDTPVVENGLSPSKPGAAGNRDTWKIGPFEINKHMLPIKVMYFTYYGAMAAILPYLTIHMKQIGISITQIALIYAVLPVTTFVGPPLCGLLADYLGNYRPVLILNLIANGFFHTALLWVPEYHPALNFAPSVNLTCDTSSESAFLSFKALPRPSCLPYNPFPEADPLQGIREYEVNNCSKVCGGDRQAMTSTKGPLELRTWDSGLEILSQDTEFSLGSFPAFCASALNGPAGDQQCRLECIVGSFPNVETCLEMGDTNVTFWTHFILRFLATVAMAVGFTLLDATVLAACKEYKCDYGKQRISAMFGLAAMSPIAGVLVDVMSPGKESNYAPAYAVADVMLMLDVIFVCSLNMKYELPEENILKNLGSLLTIVEVDVYLVMMFVLGSSWGFLESYLFIYLEDLGAPKYLLGLTLTVGSLVGIPLLIVADSLVVRVGRVNVIVVAFFTYFVRLYGYSYIPNAWWCFPFEAMEAFTYHLMWVAAATYVTVLAPKGLLATLTGVMGAIHFSIGKGAGSFFGGLLYNAYGLAVSFRIVGIFSGVMGLVYLLIQRFYLQDKIAQRQESEALKETQDINGDSKKAMPLNGVLNPSFQKSADE</sequence>
<evidence type="ECO:0000256" key="5">
    <source>
        <dbReference type="ARBA" id="ARBA00023136"/>
    </source>
</evidence>
<protein>
    <recommendedName>
        <fullName evidence="8">Major facilitator superfamily associated domain-containing protein</fullName>
    </recommendedName>
</protein>
<feature type="transmembrane region" description="Helical" evidence="7">
    <location>
        <begin position="551"/>
        <end position="575"/>
    </location>
</feature>
<dbReference type="CDD" id="cd17335">
    <property type="entry name" value="MFS_MFSD6"/>
    <property type="match status" value="1"/>
</dbReference>
<evidence type="ECO:0000256" key="4">
    <source>
        <dbReference type="ARBA" id="ARBA00022989"/>
    </source>
</evidence>
<dbReference type="PANTHER" id="PTHR16172:SF41">
    <property type="entry name" value="MAJOR FACILITATOR SUPERFAMILY DOMAIN-CONTAINING PROTEIN 6-LIKE"/>
    <property type="match status" value="1"/>
</dbReference>
<feature type="transmembrane region" description="Helical" evidence="7">
    <location>
        <begin position="392"/>
        <end position="415"/>
    </location>
</feature>
<feature type="transmembrane region" description="Helical" evidence="7">
    <location>
        <begin position="329"/>
        <end position="346"/>
    </location>
</feature>